<name>A0A2X2DD97_PSELU</name>
<evidence type="ECO:0000313" key="4">
    <source>
        <dbReference type="EMBL" id="SPZ16953.1"/>
    </source>
</evidence>
<protein>
    <submittedName>
        <fullName evidence="4">Uncharacterized protein conserved in bacteria</fullName>
    </submittedName>
    <submittedName>
        <fullName evidence="3">YsnF/AvaK domain-containing protein</fullName>
    </submittedName>
</protein>
<dbReference type="InterPro" id="IPR052967">
    <property type="entry name" value="Stress_Response_Assoc"/>
</dbReference>
<gene>
    <name evidence="3" type="ORF">IRZ65_19185</name>
    <name evidence="4" type="ORF">NCTC11842_05993</name>
</gene>
<reference evidence="3 6" key="2">
    <citation type="submission" date="2020-10" db="EMBL/GenBank/DDBJ databases">
        <title>Genome sequences of Pseudomonas isolates.</title>
        <authorList>
            <person name="Wessels L."/>
            <person name="Reich F."/>
            <person name="Hammerl J."/>
        </authorList>
    </citation>
    <scope>NUCLEOTIDE SEQUENCE [LARGE SCALE GENOMIC DNA]</scope>
    <source>
        <strain evidence="3 6">20-MO00624-0</strain>
    </source>
</reference>
<sequence length="325" mass="35530">MKQHILVAAFDHVNEAEQVKRELLSKGVSQTNIRMAASNESPVLDGTTDTSMRSDTRTHDDESMTDKIGGFFRSIFSDSDTHNSRYADTYPEAVRRGSTVVTVTVNDDAQVGVVEEIMERNGAIDIDERSANWSNQGAIGSSATTMGTSAATGPVSNDYPNTASTLGAGSTTHADQTPTEATDRTAIPVMEEELKVGKRENSLGRVRVVSRMSERPVEETVNLSEQHAVIERRPVDRPVSTDDLSAFKSGTVEIQETAEEAVVEKTARVVEEVVVGKETTHHNETVHDTVRRTDVDIENDNVATRAGMRGTDHMDDVDPTTRTKR</sequence>
<dbReference type="EMBL" id="UAUF01000016">
    <property type="protein sequence ID" value="SPZ16953.1"/>
    <property type="molecule type" value="Genomic_DNA"/>
</dbReference>
<feature type="domain" description="DUF2382" evidence="2">
    <location>
        <begin position="187"/>
        <end position="297"/>
    </location>
</feature>
<evidence type="ECO:0000313" key="5">
    <source>
        <dbReference type="Proteomes" id="UP000250443"/>
    </source>
</evidence>
<keyword evidence="6" id="KW-1185">Reference proteome</keyword>
<dbReference type="AlphaFoldDB" id="A0A2X2DD97"/>
<reference evidence="4 5" key="1">
    <citation type="submission" date="2018-06" db="EMBL/GenBank/DDBJ databases">
        <authorList>
            <consortium name="Pathogen Informatics"/>
            <person name="Doyle S."/>
        </authorList>
    </citation>
    <scope>NUCLEOTIDE SEQUENCE [LARGE SCALE GENOMIC DNA]</scope>
    <source>
        <strain evidence="4 5">NCTC11842</strain>
    </source>
</reference>
<evidence type="ECO:0000313" key="3">
    <source>
        <dbReference type="EMBL" id="MBF8642797.1"/>
    </source>
</evidence>
<feature type="compositionally biased region" description="Basic and acidic residues" evidence="1">
    <location>
        <begin position="310"/>
        <end position="325"/>
    </location>
</feature>
<feature type="compositionally biased region" description="Polar residues" evidence="1">
    <location>
        <begin position="154"/>
        <end position="180"/>
    </location>
</feature>
<evidence type="ECO:0000259" key="2">
    <source>
        <dbReference type="Pfam" id="PF09557"/>
    </source>
</evidence>
<dbReference type="InterPro" id="IPR019060">
    <property type="entry name" value="DUF2382"/>
</dbReference>
<dbReference type="Proteomes" id="UP000250443">
    <property type="component" value="Unassembled WGS sequence"/>
</dbReference>
<dbReference type="EMBL" id="JADMCD010000011">
    <property type="protein sequence ID" value="MBF8642797.1"/>
    <property type="molecule type" value="Genomic_DNA"/>
</dbReference>
<feature type="region of interest" description="Disordered" evidence="1">
    <location>
        <begin position="302"/>
        <end position="325"/>
    </location>
</feature>
<feature type="region of interest" description="Disordered" evidence="1">
    <location>
        <begin position="41"/>
        <end position="64"/>
    </location>
</feature>
<dbReference type="PANTHER" id="PTHR38463:SF1">
    <property type="entry name" value="STRESS RESPONSE PROTEIN YSNF"/>
    <property type="match status" value="1"/>
</dbReference>
<proteinExistence type="predicted"/>
<evidence type="ECO:0000313" key="6">
    <source>
        <dbReference type="Proteomes" id="UP000626180"/>
    </source>
</evidence>
<evidence type="ECO:0000256" key="1">
    <source>
        <dbReference type="SAM" id="MobiDB-lite"/>
    </source>
</evidence>
<accession>A0A2X2DD97</accession>
<organism evidence="4 5">
    <name type="scientific">Pseudomonas luteola</name>
    <dbReference type="NCBI Taxonomy" id="47886"/>
    <lineage>
        <taxon>Bacteria</taxon>
        <taxon>Pseudomonadati</taxon>
        <taxon>Pseudomonadota</taxon>
        <taxon>Gammaproteobacteria</taxon>
        <taxon>Pseudomonadales</taxon>
        <taxon>Pseudomonadaceae</taxon>
        <taxon>Pseudomonas</taxon>
    </lineage>
</organism>
<feature type="region of interest" description="Disordered" evidence="1">
    <location>
        <begin position="149"/>
        <end position="181"/>
    </location>
</feature>
<dbReference type="Pfam" id="PF09557">
    <property type="entry name" value="DUF2382"/>
    <property type="match status" value="1"/>
</dbReference>
<dbReference type="PANTHER" id="PTHR38463">
    <property type="entry name" value="STRESS RESPONSE PROTEIN YSNF"/>
    <property type="match status" value="1"/>
</dbReference>
<dbReference type="RefSeq" id="WP_010798516.1">
    <property type="nucleotide sequence ID" value="NZ_FQYS01000012.1"/>
</dbReference>
<feature type="compositionally biased region" description="Basic and acidic residues" evidence="1">
    <location>
        <begin position="52"/>
        <end position="64"/>
    </location>
</feature>
<dbReference type="Proteomes" id="UP000626180">
    <property type="component" value="Unassembled WGS sequence"/>
</dbReference>